<accession>A0A0E9PNU5</accession>
<evidence type="ECO:0000313" key="1">
    <source>
        <dbReference type="EMBL" id="JAH06286.1"/>
    </source>
</evidence>
<reference evidence="1" key="2">
    <citation type="journal article" date="2015" name="Fish Shellfish Immunol.">
        <title>Early steps in the European eel (Anguilla anguilla)-Vibrio vulnificus interaction in the gills: Role of the RtxA13 toxin.</title>
        <authorList>
            <person name="Callol A."/>
            <person name="Pajuelo D."/>
            <person name="Ebbesson L."/>
            <person name="Teles M."/>
            <person name="MacKenzie S."/>
            <person name="Amaro C."/>
        </authorList>
    </citation>
    <scope>NUCLEOTIDE SEQUENCE</scope>
</reference>
<reference evidence="1" key="1">
    <citation type="submission" date="2014-11" db="EMBL/GenBank/DDBJ databases">
        <authorList>
            <person name="Amaro Gonzalez C."/>
        </authorList>
    </citation>
    <scope>NUCLEOTIDE SEQUENCE</scope>
</reference>
<dbReference type="EMBL" id="GBXM01102291">
    <property type="protein sequence ID" value="JAH06286.1"/>
    <property type="molecule type" value="Transcribed_RNA"/>
</dbReference>
<dbReference type="AlphaFoldDB" id="A0A0E9PNU5"/>
<organism evidence="1">
    <name type="scientific">Anguilla anguilla</name>
    <name type="common">European freshwater eel</name>
    <name type="synonym">Muraena anguilla</name>
    <dbReference type="NCBI Taxonomy" id="7936"/>
    <lineage>
        <taxon>Eukaryota</taxon>
        <taxon>Metazoa</taxon>
        <taxon>Chordata</taxon>
        <taxon>Craniata</taxon>
        <taxon>Vertebrata</taxon>
        <taxon>Euteleostomi</taxon>
        <taxon>Actinopterygii</taxon>
        <taxon>Neopterygii</taxon>
        <taxon>Teleostei</taxon>
        <taxon>Anguilliformes</taxon>
        <taxon>Anguillidae</taxon>
        <taxon>Anguilla</taxon>
    </lineage>
</organism>
<protein>
    <submittedName>
        <fullName evidence="1">Uncharacterized protein</fullName>
    </submittedName>
</protein>
<sequence length="18" mass="2084">MARVFSGLRSRGLYFLPL</sequence>
<proteinExistence type="predicted"/>
<name>A0A0E9PNU5_ANGAN</name>